<dbReference type="OrthoDB" id="3404132at2"/>
<dbReference type="STRING" id="260086.SAMN05216207_105014"/>
<dbReference type="SUPFAM" id="SSF52402">
    <property type="entry name" value="Adenine nucleotide alpha hydrolases-like"/>
    <property type="match status" value="2"/>
</dbReference>
<gene>
    <name evidence="5" type="ORF">SAMN05216207_105014</name>
</gene>
<dbReference type="GO" id="GO:0005524">
    <property type="term" value="F:ATP binding"/>
    <property type="evidence" value="ECO:0007669"/>
    <property type="project" value="UniProtKB-KW"/>
</dbReference>
<evidence type="ECO:0000256" key="1">
    <source>
        <dbReference type="ARBA" id="ARBA00008791"/>
    </source>
</evidence>
<accession>A0A1I5GRV9</accession>
<dbReference type="RefSeq" id="WP_093354261.1">
    <property type="nucleotide sequence ID" value="NZ_FOUY01000050.1"/>
</dbReference>
<name>A0A1I5GRV9_PSUAM</name>
<dbReference type="InterPro" id="IPR014729">
    <property type="entry name" value="Rossmann-like_a/b/a_fold"/>
</dbReference>
<organism evidence="5 6">
    <name type="scientific">Pseudonocardia ammonioxydans</name>
    <dbReference type="NCBI Taxonomy" id="260086"/>
    <lineage>
        <taxon>Bacteria</taxon>
        <taxon>Bacillati</taxon>
        <taxon>Actinomycetota</taxon>
        <taxon>Actinomycetes</taxon>
        <taxon>Pseudonocardiales</taxon>
        <taxon>Pseudonocardiaceae</taxon>
        <taxon>Pseudonocardia</taxon>
    </lineage>
</organism>
<dbReference type="Proteomes" id="UP000199614">
    <property type="component" value="Unassembled WGS sequence"/>
</dbReference>
<dbReference type="InterPro" id="IPR006015">
    <property type="entry name" value="Universal_stress_UspA"/>
</dbReference>
<evidence type="ECO:0000313" key="5">
    <source>
        <dbReference type="EMBL" id="SFO38738.1"/>
    </source>
</evidence>
<evidence type="ECO:0000313" key="6">
    <source>
        <dbReference type="Proteomes" id="UP000199614"/>
    </source>
</evidence>
<dbReference type="Pfam" id="PF00582">
    <property type="entry name" value="Usp"/>
    <property type="match status" value="2"/>
</dbReference>
<dbReference type="PRINTS" id="PR01438">
    <property type="entry name" value="UNVRSLSTRESS"/>
</dbReference>
<feature type="domain" description="UspA" evidence="4">
    <location>
        <begin position="3"/>
        <end position="140"/>
    </location>
</feature>
<protein>
    <submittedName>
        <fullName evidence="5">Nucleotide-binding universal stress protein, UspA family</fullName>
    </submittedName>
</protein>
<feature type="domain" description="UspA" evidence="4">
    <location>
        <begin position="147"/>
        <end position="279"/>
    </location>
</feature>
<evidence type="ECO:0000256" key="3">
    <source>
        <dbReference type="ARBA" id="ARBA00022840"/>
    </source>
</evidence>
<dbReference type="PANTHER" id="PTHR46268">
    <property type="entry name" value="STRESS RESPONSE PROTEIN NHAX"/>
    <property type="match status" value="1"/>
</dbReference>
<dbReference type="EMBL" id="FOUY01000050">
    <property type="protein sequence ID" value="SFO38738.1"/>
    <property type="molecule type" value="Genomic_DNA"/>
</dbReference>
<keyword evidence="6" id="KW-1185">Reference proteome</keyword>
<dbReference type="Gene3D" id="3.40.50.620">
    <property type="entry name" value="HUPs"/>
    <property type="match status" value="2"/>
</dbReference>
<keyword evidence="3" id="KW-0067">ATP-binding</keyword>
<comment type="similarity">
    <text evidence="1">Belongs to the universal stress protein A family.</text>
</comment>
<evidence type="ECO:0000256" key="2">
    <source>
        <dbReference type="ARBA" id="ARBA00022741"/>
    </source>
</evidence>
<dbReference type="InterPro" id="IPR006016">
    <property type="entry name" value="UspA"/>
</dbReference>
<proteinExistence type="inferred from homology"/>
<dbReference type="AlphaFoldDB" id="A0A1I5GRV9"/>
<keyword evidence="2" id="KW-0547">Nucleotide-binding</keyword>
<dbReference type="PANTHER" id="PTHR46268:SF27">
    <property type="entry name" value="UNIVERSAL STRESS PROTEIN RV2623"/>
    <property type="match status" value="1"/>
</dbReference>
<sequence>MSAVVVGVDGSEPALAAVRWAAGEAADRHTGLLLVYAFDVAGLYADAAIAPLLDDVEEQMRVEADEILDAARAAAEQTAPGLTVQVRAERAAPAAALIEESRGASLLVLGSAGRGAVGTALGSVSLTVAAHAESPLVVVRGTVQDGPVLVGVDGGPLSEVALGHAFAAASAHGTGLTALYAWHDGTSPALRAAGVFDRLRDTEERALAERLAGWSERYPDVAVERVIERSEPGRALAEHSARSRLVVVATRGRGGFTGLLLGSTGLSLLQRADCPVMLVGPEATAAH</sequence>
<reference evidence="5 6" key="1">
    <citation type="submission" date="2016-10" db="EMBL/GenBank/DDBJ databases">
        <authorList>
            <person name="de Groot N.N."/>
        </authorList>
    </citation>
    <scope>NUCLEOTIDE SEQUENCE [LARGE SCALE GENOMIC DNA]</scope>
    <source>
        <strain evidence="5 6">CGMCC 4.1877</strain>
    </source>
</reference>
<evidence type="ECO:0000259" key="4">
    <source>
        <dbReference type="Pfam" id="PF00582"/>
    </source>
</evidence>